<comment type="function">
    <text evidence="5">Associates with the EF-Tu.GDP complex and induces the exchange of GDP to GTP. It remains bound to the aminoacyl-tRNA.EF-Tu.GTP complex up to the GTP hydrolysis stage on the ribosome.</text>
</comment>
<protein>
    <recommendedName>
        <fullName evidence="2 5">Elongation factor Ts</fullName>
        <shortName evidence="5">EF-Ts</shortName>
    </recommendedName>
</protein>
<dbReference type="InterPro" id="IPR036402">
    <property type="entry name" value="EF-Ts_dimer_sf"/>
</dbReference>
<accession>A0ABX0XC25</accession>
<evidence type="ECO:0000256" key="4">
    <source>
        <dbReference type="ARBA" id="ARBA00022917"/>
    </source>
</evidence>
<dbReference type="HAMAP" id="MF_00050">
    <property type="entry name" value="EF_Ts"/>
    <property type="match status" value="1"/>
</dbReference>
<organism evidence="7 8">
    <name type="scientific">Neolewinella antarctica</name>
    <dbReference type="NCBI Taxonomy" id="442734"/>
    <lineage>
        <taxon>Bacteria</taxon>
        <taxon>Pseudomonadati</taxon>
        <taxon>Bacteroidota</taxon>
        <taxon>Saprospiria</taxon>
        <taxon>Saprospirales</taxon>
        <taxon>Lewinellaceae</taxon>
        <taxon>Neolewinella</taxon>
    </lineage>
</organism>
<dbReference type="NCBIfam" id="TIGR00116">
    <property type="entry name" value="tsf"/>
    <property type="match status" value="1"/>
</dbReference>
<sequence length="276" mass="30160">MAISAQDVKKLRDMTGSGMMDCKKALAEADGDYDKAIELLRKRGEKVAAKRGDRDANEGAVIAKISDDKTYGVIIRLSSETDFVSKNDDFVSFANKIADITLQNKPADLAALLALPMEGSHTIQDKVTEMVGKINEKINVTAYEQMSAPLVAEYIHSGNRAGVLVGLSKSSDDAYDAGRSVAMQVAAMKPIALDKGDIDQATQDKEVDIAKELARQEGKPEAMLEKIAMGRLNKFFKEQTLVNQQFVKDNKKTIKQYLNDTEKGLAATGFKHITLV</sequence>
<keyword evidence="8" id="KW-1185">Reference proteome</keyword>
<dbReference type="Gene3D" id="1.10.286.20">
    <property type="match status" value="1"/>
</dbReference>
<dbReference type="InterPro" id="IPR018101">
    <property type="entry name" value="Transl_elong_Ts_CS"/>
</dbReference>
<dbReference type="GO" id="GO:0003746">
    <property type="term" value="F:translation elongation factor activity"/>
    <property type="evidence" value="ECO:0007669"/>
    <property type="project" value="UniProtKB-KW"/>
</dbReference>
<feature type="region of interest" description="Involved in Mg(2+) ion dislocation from EF-Tu" evidence="5">
    <location>
        <begin position="81"/>
        <end position="84"/>
    </location>
</feature>
<dbReference type="Gene3D" id="3.30.479.20">
    <property type="entry name" value="Elongation factor Ts, dimerisation domain"/>
    <property type="match status" value="2"/>
</dbReference>
<keyword evidence="5" id="KW-0963">Cytoplasm</keyword>
<dbReference type="PANTHER" id="PTHR11741">
    <property type="entry name" value="ELONGATION FACTOR TS"/>
    <property type="match status" value="1"/>
</dbReference>
<dbReference type="InterPro" id="IPR014039">
    <property type="entry name" value="Transl_elong_EFTs/EF1B_dimer"/>
</dbReference>
<keyword evidence="4 5" id="KW-0648">Protein biosynthesis</keyword>
<evidence type="ECO:0000313" key="8">
    <source>
        <dbReference type="Proteomes" id="UP000770785"/>
    </source>
</evidence>
<dbReference type="PANTHER" id="PTHR11741:SF0">
    <property type="entry name" value="ELONGATION FACTOR TS, MITOCHONDRIAL"/>
    <property type="match status" value="1"/>
</dbReference>
<dbReference type="SUPFAM" id="SSF54713">
    <property type="entry name" value="Elongation factor Ts (EF-Ts), dimerisation domain"/>
    <property type="match status" value="1"/>
</dbReference>
<evidence type="ECO:0000259" key="6">
    <source>
        <dbReference type="Pfam" id="PF00889"/>
    </source>
</evidence>
<evidence type="ECO:0000256" key="5">
    <source>
        <dbReference type="HAMAP-Rule" id="MF_00050"/>
    </source>
</evidence>
<dbReference type="InterPro" id="IPR009060">
    <property type="entry name" value="UBA-like_sf"/>
</dbReference>
<evidence type="ECO:0000313" key="7">
    <source>
        <dbReference type="EMBL" id="NJC26630.1"/>
    </source>
</evidence>
<proteinExistence type="inferred from homology"/>
<dbReference type="SUPFAM" id="SSF46934">
    <property type="entry name" value="UBA-like"/>
    <property type="match status" value="1"/>
</dbReference>
<evidence type="ECO:0000256" key="2">
    <source>
        <dbReference type="ARBA" id="ARBA00016956"/>
    </source>
</evidence>
<feature type="domain" description="Translation elongation factor EFTs/EF1B dimerisation" evidence="6">
    <location>
        <begin position="72"/>
        <end position="267"/>
    </location>
</feature>
<evidence type="ECO:0000256" key="1">
    <source>
        <dbReference type="ARBA" id="ARBA00005532"/>
    </source>
</evidence>
<dbReference type="EMBL" id="JAATJH010000003">
    <property type="protein sequence ID" value="NJC26630.1"/>
    <property type="molecule type" value="Genomic_DNA"/>
</dbReference>
<evidence type="ECO:0000256" key="3">
    <source>
        <dbReference type="ARBA" id="ARBA00022768"/>
    </source>
</evidence>
<dbReference type="Gene3D" id="1.10.8.10">
    <property type="entry name" value="DNA helicase RuvA subunit, C-terminal domain"/>
    <property type="match status" value="1"/>
</dbReference>
<keyword evidence="3 5" id="KW-0251">Elongation factor</keyword>
<dbReference type="Proteomes" id="UP000770785">
    <property type="component" value="Unassembled WGS sequence"/>
</dbReference>
<name>A0ABX0XC25_9BACT</name>
<reference evidence="7 8" key="1">
    <citation type="submission" date="2020-03" db="EMBL/GenBank/DDBJ databases">
        <title>Genomic Encyclopedia of Type Strains, Phase IV (KMG-IV): sequencing the most valuable type-strain genomes for metagenomic binning, comparative biology and taxonomic classification.</title>
        <authorList>
            <person name="Goeker M."/>
        </authorList>
    </citation>
    <scope>NUCLEOTIDE SEQUENCE [LARGE SCALE GENOMIC DNA]</scope>
    <source>
        <strain evidence="7 8">DSM 105096</strain>
    </source>
</reference>
<dbReference type="Pfam" id="PF00889">
    <property type="entry name" value="EF_TS"/>
    <property type="match status" value="1"/>
</dbReference>
<gene>
    <name evidence="5" type="primary">tsf</name>
    <name evidence="7" type="ORF">GGR27_002140</name>
</gene>
<comment type="subcellular location">
    <subcellularLocation>
        <location evidence="5">Cytoplasm</location>
    </subcellularLocation>
</comment>
<dbReference type="InterPro" id="IPR001816">
    <property type="entry name" value="Transl_elong_EFTs/EF1B"/>
</dbReference>
<dbReference type="PROSITE" id="PS01126">
    <property type="entry name" value="EF_TS_1"/>
    <property type="match status" value="1"/>
</dbReference>
<dbReference type="CDD" id="cd14275">
    <property type="entry name" value="UBA_EF-Ts"/>
    <property type="match status" value="1"/>
</dbReference>
<comment type="similarity">
    <text evidence="1 5">Belongs to the EF-Ts family.</text>
</comment>
<comment type="caution">
    <text evidence="7">The sequence shown here is derived from an EMBL/GenBank/DDBJ whole genome shotgun (WGS) entry which is preliminary data.</text>
</comment>
<dbReference type="RefSeq" id="WP_168037397.1">
    <property type="nucleotide sequence ID" value="NZ_JAATJH010000003.1"/>
</dbReference>